<dbReference type="GO" id="GO:0006508">
    <property type="term" value="P:proteolysis"/>
    <property type="evidence" value="ECO:0007669"/>
    <property type="project" value="UniProtKB-KW"/>
</dbReference>
<protein>
    <recommendedName>
        <fullName evidence="10">Carboxypeptidase</fullName>
    </recommendedName>
</protein>
<evidence type="ECO:0000256" key="4">
    <source>
        <dbReference type="ARBA" id="ARBA00022729"/>
    </source>
</evidence>
<dbReference type="InterPro" id="IPR029058">
    <property type="entry name" value="AB_hydrolase_fold"/>
</dbReference>
<evidence type="ECO:0000256" key="2">
    <source>
        <dbReference type="ARBA" id="ARBA00022645"/>
    </source>
</evidence>
<gene>
    <name evidence="8" type="ORF">CEUTPL_LOCUS9787</name>
</gene>
<dbReference type="OrthoDB" id="443318at2759"/>
<name>A0A9P0DJF7_9CUCU</name>
<dbReference type="InterPro" id="IPR033124">
    <property type="entry name" value="Ser_caboxypep_his_AS"/>
</dbReference>
<evidence type="ECO:0000256" key="5">
    <source>
        <dbReference type="ARBA" id="ARBA00022801"/>
    </source>
</evidence>
<keyword evidence="4 7" id="KW-0732">Signal</keyword>
<accession>A0A9P0DJF7</accession>
<evidence type="ECO:0008006" key="10">
    <source>
        <dbReference type="Google" id="ProtNLM"/>
    </source>
</evidence>
<dbReference type="EMBL" id="OU892281">
    <property type="protein sequence ID" value="CAH1131204.1"/>
    <property type="molecule type" value="Genomic_DNA"/>
</dbReference>
<dbReference type="GO" id="GO:0004185">
    <property type="term" value="F:serine-type carboxypeptidase activity"/>
    <property type="evidence" value="ECO:0007669"/>
    <property type="project" value="InterPro"/>
</dbReference>
<feature type="signal peptide" evidence="7">
    <location>
        <begin position="1"/>
        <end position="18"/>
    </location>
</feature>
<evidence type="ECO:0000256" key="6">
    <source>
        <dbReference type="ARBA" id="ARBA00023180"/>
    </source>
</evidence>
<dbReference type="PROSITE" id="PS00560">
    <property type="entry name" value="CARBOXYPEPT_SER_HIS"/>
    <property type="match status" value="1"/>
</dbReference>
<evidence type="ECO:0000313" key="9">
    <source>
        <dbReference type="Proteomes" id="UP001152799"/>
    </source>
</evidence>
<dbReference type="PANTHER" id="PTHR11802">
    <property type="entry name" value="SERINE PROTEASE FAMILY S10 SERINE CARBOXYPEPTIDASE"/>
    <property type="match status" value="1"/>
</dbReference>
<dbReference type="SUPFAM" id="SSF53474">
    <property type="entry name" value="alpha/beta-Hydrolases"/>
    <property type="match status" value="1"/>
</dbReference>
<dbReference type="PRINTS" id="PR00724">
    <property type="entry name" value="CRBOXYPTASEC"/>
</dbReference>
<dbReference type="Gene3D" id="3.40.50.1820">
    <property type="entry name" value="alpha/beta hydrolase"/>
    <property type="match status" value="1"/>
</dbReference>
<evidence type="ECO:0000313" key="8">
    <source>
        <dbReference type="EMBL" id="CAH1131204.1"/>
    </source>
</evidence>
<evidence type="ECO:0000256" key="3">
    <source>
        <dbReference type="ARBA" id="ARBA00022670"/>
    </source>
</evidence>
<feature type="chain" id="PRO_5040484018" description="Carboxypeptidase" evidence="7">
    <location>
        <begin position="19"/>
        <end position="454"/>
    </location>
</feature>
<evidence type="ECO:0000256" key="1">
    <source>
        <dbReference type="ARBA" id="ARBA00009431"/>
    </source>
</evidence>
<organism evidence="8 9">
    <name type="scientific">Ceutorhynchus assimilis</name>
    <name type="common">cabbage seed weevil</name>
    <dbReference type="NCBI Taxonomy" id="467358"/>
    <lineage>
        <taxon>Eukaryota</taxon>
        <taxon>Metazoa</taxon>
        <taxon>Ecdysozoa</taxon>
        <taxon>Arthropoda</taxon>
        <taxon>Hexapoda</taxon>
        <taxon>Insecta</taxon>
        <taxon>Pterygota</taxon>
        <taxon>Neoptera</taxon>
        <taxon>Endopterygota</taxon>
        <taxon>Coleoptera</taxon>
        <taxon>Polyphaga</taxon>
        <taxon>Cucujiformia</taxon>
        <taxon>Curculionidae</taxon>
        <taxon>Ceutorhynchinae</taxon>
        <taxon>Ceutorhynchus</taxon>
    </lineage>
</organism>
<dbReference type="Pfam" id="PF00450">
    <property type="entry name" value="Peptidase_S10"/>
    <property type="match status" value="1"/>
</dbReference>
<reference evidence="8" key="1">
    <citation type="submission" date="2022-01" db="EMBL/GenBank/DDBJ databases">
        <authorList>
            <person name="King R."/>
        </authorList>
    </citation>
    <scope>NUCLEOTIDE SEQUENCE</scope>
</reference>
<evidence type="ECO:0000256" key="7">
    <source>
        <dbReference type="SAM" id="SignalP"/>
    </source>
</evidence>
<dbReference type="InterPro" id="IPR001563">
    <property type="entry name" value="Peptidase_S10"/>
</dbReference>
<comment type="similarity">
    <text evidence="1">Belongs to the peptidase S10 family.</text>
</comment>
<keyword evidence="9" id="KW-1185">Reference proteome</keyword>
<sequence length="454" mass="50986">MKTLLLLATLVLAYRVEAFKNLYKDTNKLLRARPGADVGDPLILTPYLKLNKILEAQAAAKVEHPSFLNVTSYAGYFTVDERYDSNIWFWYFPSADKPTDDPVVLWLNGGPGASSLNGLFDENGPFIVGSDGSVSLREYSWHKNHSLLFVDNPVGVGYSFTNGNGLARNETKVGEDMHSALTQFFQLFPALQKNTFFISGESYSGKYLPAIGYTILKKNPIAESKINLQGILIGDGWTDPINQLNYGPFLYNTGLISASVKEQIDQYRDNAIKLIQAGEYSAADEVTNEIYSLVGSVSNVNIYNYVEKYDDPDVWPSYLNTDELRRAIHVGNIIFGDKGAGEALEDDISQSIAPLVEELLENYPVLLYTGQLDIICGYPMALDYIQKLNFTGIEEYRNSSRDIWYVNGEPAGYVRTGGYLTELLVRNSGHMVPRDQPRWAYDMLYKFTRNQPYA</sequence>
<keyword evidence="5" id="KW-0378">Hydrolase</keyword>
<proteinExistence type="inferred from homology"/>
<keyword evidence="3" id="KW-0645">Protease</keyword>
<keyword evidence="2" id="KW-0121">Carboxypeptidase</keyword>
<keyword evidence="6" id="KW-0325">Glycoprotein</keyword>
<dbReference type="AlphaFoldDB" id="A0A9P0DJF7"/>
<dbReference type="Proteomes" id="UP001152799">
    <property type="component" value="Chromosome 5"/>
</dbReference>
<dbReference type="PANTHER" id="PTHR11802:SF472">
    <property type="entry name" value="SERINE CARBOXYPEPTIDASE CPVL-RELATED"/>
    <property type="match status" value="1"/>
</dbReference>